<name>A0A0B4UCS1_DROAR</name>
<dbReference type="GO" id="GO:0008190">
    <property type="term" value="F:eukaryotic initiation factor 4E binding"/>
    <property type="evidence" value="ECO:0007669"/>
    <property type="project" value="InterPro"/>
</dbReference>
<sequence>MSASPTARQAISHAEPMAMTKTKKIVISDPIQMPEVYSSTPGGTLYSTTPGGTKLIYERTFMKNLRSSPLSQTPPSNIPSCLMRGTPRTPFRKCVPVPTDLVKKTQSLKIEEQEQFQLDL</sequence>
<evidence type="ECO:0000313" key="5">
    <source>
        <dbReference type="EMBL" id="AJC97584.1"/>
    </source>
</evidence>
<evidence type="ECO:0000256" key="2">
    <source>
        <dbReference type="ARBA" id="ARBA00022845"/>
    </source>
</evidence>
<evidence type="ECO:0000313" key="4">
    <source>
        <dbReference type="EMBL" id="AJC97583.1"/>
    </source>
</evidence>
<dbReference type="EMBL" id="KP221249">
    <property type="protein sequence ID" value="AJC97583.1"/>
    <property type="molecule type" value="Genomic_DNA"/>
</dbReference>
<keyword evidence="2" id="KW-0810">Translation regulation</keyword>
<proteinExistence type="inferred from homology"/>
<dbReference type="PANTHER" id="PTHR12669">
    <property type="entry name" value="EUKARYOTIC TRANSLATION INITIATION FACTOR 4E-BINDING PROTEIN"/>
    <property type="match status" value="1"/>
</dbReference>
<dbReference type="EMBL" id="KP221250">
    <property type="protein sequence ID" value="AJC97584.1"/>
    <property type="molecule type" value="Genomic_DNA"/>
</dbReference>
<dbReference type="GO" id="GO:0005737">
    <property type="term" value="C:cytoplasm"/>
    <property type="evidence" value="ECO:0007669"/>
    <property type="project" value="TreeGrafter"/>
</dbReference>
<dbReference type="GO" id="GO:0045947">
    <property type="term" value="P:negative regulation of translational initiation"/>
    <property type="evidence" value="ECO:0007669"/>
    <property type="project" value="InterPro"/>
</dbReference>
<comment type="similarity">
    <text evidence="1">Belongs to the eIF4E-binding protein family.</text>
</comment>
<dbReference type="InterPro" id="IPR008606">
    <property type="entry name" value="EIF4EBP"/>
</dbReference>
<dbReference type="PANTHER" id="PTHR12669:SF12">
    <property type="entry name" value="EUKARYOTIC TRANSLATION INITIATION FACTOR 4E-BINDING PROTEIN"/>
    <property type="match status" value="1"/>
</dbReference>
<protein>
    <submittedName>
        <fullName evidence="4">Thor2</fullName>
    </submittedName>
</protein>
<gene>
    <name evidence="4" type="primary">Thor2</name>
</gene>
<evidence type="ECO:0000256" key="3">
    <source>
        <dbReference type="ARBA" id="ARBA00023193"/>
    </source>
</evidence>
<accession>A0A0B4UCS1</accession>
<dbReference type="AlphaFoldDB" id="A0A0B4UCS1"/>
<keyword evidence="3" id="KW-0652">Protein synthesis inhibitor</keyword>
<reference evidence="4" key="1">
    <citation type="journal article" date="2015" name="J. Evol. Biol.">
        <title>Molecular evolution of candidate genes involved in post-mating-prezygotic reproductive isolation.</title>
        <authorList>
            <person name="Bono J.M."/>
            <person name="Matzkin L.M."/>
            <person name="Hoang K."/>
            <person name="Brandsmeier L."/>
        </authorList>
    </citation>
    <scope>NUCLEOTIDE SEQUENCE</scope>
    <source>
        <strain evidence="4">15081-1271.14</strain>
        <strain evidence="5">AZTUS-31</strain>
    </source>
</reference>
<evidence type="ECO:0000256" key="1">
    <source>
        <dbReference type="ARBA" id="ARBA00005480"/>
    </source>
</evidence>
<organism evidence="4">
    <name type="scientific">Drosophila arizonae</name>
    <name type="common">Fruit fly</name>
    <dbReference type="NCBI Taxonomy" id="7263"/>
    <lineage>
        <taxon>Eukaryota</taxon>
        <taxon>Metazoa</taxon>
        <taxon>Ecdysozoa</taxon>
        <taxon>Arthropoda</taxon>
        <taxon>Hexapoda</taxon>
        <taxon>Insecta</taxon>
        <taxon>Pterygota</taxon>
        <taxon>Neoptera</taxon>
        <taxon>Endopterygota</taxon>
        <taxon>Diptera</taxon>
        <taxon>Brachycera</taxon>
        <taxon>Muscomorpha</taxon>
        <taxon>Ephydroidea</taxon>
        <taxon>Drosophilidae</taxon>
        <taxon>Drosophila</taxon>
    </lineage>
</organism>
<dbReference type="Pfam" id="PF05456">
    <property type="entry name" value="eIF_4EBP"/>
    <property type="match status" value="1"/>
</dbReference>